<name>A0A383DJF6_9ZZZZ</name>
<reference evidence="2" key="1">
    <citation type="submission" date="2018-05" db="EMBL/GenBank/DDBJ databases">
        <authorList>
            <person name="Lanie J.A."/>
            <person name="Ng W.-L."/>
            <person name="Kazmierczak K.M."/>
            <person name="Andrzejewski T.M."/>
            <person name="Davidsen T.M."/>
            <person name="Wayne K.J."/>
            <person name="Tettelin H."/>
            <person name="Glass J.I."/>
            <person name="Rusch D."/>
            <person name="Podicherti R."/>
            <person name="Tsui H.-C.T."/>
            <person name="Winkler M.E."/>
        </authorList>
    </citation>
    <scope>NUCLEOTIDE SEQUENCE</scope>
</reference>
<accession>A0A383DJF6</accession>
<gene>
    <name evidence="2" type="ORF">METZ01_LOCUS497304</name>
</gene>
<feature type="transmembrane region" description="Helical" evidence="1">
    <location>
        <begin position="37"/>
        <end position="55"/>
    </location>
</feature>
<keyword evidence="1" id="KW-1133">Transmembrane helix</keyword>
<sequence>MDQLIQDLPAVATSIQIGWGILLAISIVALGWMSLKLLTSVIKVGLLAILVYSLTPPVPEMRQQIDGALSSSRATLTDWLAIDETMPSVANIAADQLLAREERPEPQGLELSK</sequence>
<organism evidence="2">
    <name type="scientific">marine metagenome</name>
    <dbReference type="NCBI Taxonomy" id="408172"/>
    <lineage>
        <taxon>unclassified sequences</taxon>
        <taxon>metagenomes</taxon>
        <taxon>ecological metagenomes</taxon>
    </lineage>
</organism>
<keyword evidence="1" id="KW-0812">Transmembrane</keyword>
<evidence type="ECO:0000313" key="2">
    <source>
        <dbReference type="EMBL" id="SVE44450.1"/>
    </source>
</evidence>
<protein>
    <submittedName>
        <fullName evidence="2">Uncharacterized protein</fullName>
    </submittedName>
</protein>
<dbReference type="EMBL" id="UINC01217725">
    <property type="protein sequence ID" value="SVE44450.1"/>
    <property type="molecule type" value="Genomic_DNA"/>
</dbReference>
<proteinExistence type="predicted"/>
<keyword evidence="1" id="KW-0472">Membrane</keyword>
<feature type="transmembrane region" description="Helical" evidence="1">
    <location>
        <begin position="12"/>
        <end position="31"/>
    </location>
</feature>
<dbReference type="AlphaFoldDB" id="A0A383DJF6"/>
<evidence type="ECO:0000256" key="1">
    <source>
        <dbReference type="SAM" id="Phobius"/>
    </source>
</evidence>